<dbReference type="AlphaFoldDB" id="A0ABD1VH42"/>
<name>A0ABD1VH42_9LAMI</name>
<proteinExistence type="predicted"/>
<evidence type="ECO:0000313" key="2">
    <source>
        <dbReference type="Proteomes" id="UP001604277"/>
    </source>
</evidence>
<dbReference type="EMBL" id="JBFOLJ010000005">
    <property type="protein sequence ID" value="KAL2535938.1"/>
    <property type="molecule type" value="Genomic_DNA"/>
</dbReference>
<accession>A0ABD1VH42</accession>
<protein>
    <submittedName>
        <fullName evidence="1">Uncharacterized protein</fullName>
    </submittedName>
</protein>
<evidence type="ECO:0000313" key="1">
    <source>
        <dbReference type="EMBL" id="KAL2535938.1"/>
    </source>
</evidence>
<dbReference type="PANTHER" id="PTHR31215">
    <property type="entry name" value="OS05G0510400 PROTEIN-RELATED"/>
    <property type="match status" value="1"/>
</dbReference>
<keyword evidence="2" id="KW-1185">Reference proteome</keyword>
<sequence>MQCREWVYVLCLLIKCHHSLKNATVSNSEKQGKLVLRDEQLNMWRNSFLKEETLDLEVSNVINIASVPLLLLPSSGYVMKDVFLVIVKSPAESHDDVGEEDIITWDFVEEDKLLGEAMKEILMNHHISLYHLCLVLSMT</sequence>
<dbReference type="Proteomes" id="UP001604277">
    <property type="component" value="Unassembled WGS sequence"/>
</dbReference>
<comment type="caution">
    <text evidence="1">The sequence shown here is derived from an EMBL/GenBank/DDBJ whole genome shotgun (WGS) entry which is preliminary data.</text>
</comment>
<reference evidence="2" key="1">
    <citation type="submission" date="2024-07" db="EMBL/GenBank/DDBJ databases">
        <title>Two chromosome-level genome assemblies of Korean endemic species Abeliophyllum distichum and Forsythia ovata (Oleaceae).</title>
        <authorList>
            <person name="Jang H."/>
        </authorList>
    </citation>
    <scope>NUCLEOTIDE SEQUENCE [LARGE SCALE GENOMIC DNA]</scope>
</reference>
<dbReference type="InterPro" id="IPR044809">
    <property type="entry name" value="AUF1-like"/>
</dbReference>
<gene>
    <name evidence="1" type="ORF">Fot_17329</name>
</gene>
<organism evidence="1 2">
    <name type="scientific">Forsythia ovata</name>
    <dbReference type="NCBI Taxonomy" id="205694"/>
    <lineage>
        <taxon>Eukaryota</taxon>
        <taxon>Viridiplantae</taxon>
        <taxon>Streptophyta</taxon>
        <taxon>Embryophyta</taxon>
        <taxon>Tracheophyta</taxon>
        <taxon>Spermatophyta</taxon>
        <taxon>Magnoliopsida</taxon>
        <taxon>eudicotyledons</taxon>
        <taxon>Gunneridae</taxon>
        <taxon>Pentapetalae</taxon>
        <taxon>asterids</taxon>
        <taxon>lamiids</taxon>
        <taxon>Lamiales</taxon>
        <taxon>Oleaceae</taxon>
        <taxon>Forsythieae</taxon>
        <taxon>Forsythia</taxon>
    </lineage>
</organism>